<evidence type="ECO:0000313" key="1">
    <source>
        <dbReference type="EMBL" id="SVE10151.1"/>
    </source>
</evidence>
<name>A0A383ARF0_9ZZZZ</name>
<accession>A0A383ARF0</accession>
<reference evidence="1" key="1">
    <citation type="submission" date="2018-05" db="EMBL/GenBank/DDBJ databases">
        <authorList>
            <person name="Lanie J.A."/>
            <person name="Ng W.-L."/>
            <person name="Kazmierczak K.M."/>
            <person name="Andrzejewski T.M."/>
            <person name="Davidsen T.M."/>
            <person name="Wayne K.J."/>
            <person name="Tettelin H."/>
            <person name="Glass J.I."/>
            <person name="Rusch D."/>
            <person name="Podicherti R."/>
            <person name="Tsui H.-C.T."/>
            <person name="Winkler M.E."/>
        </authorList>
    </citation>
    <scope>NUCLEOTIDE SEQUENCE</scope>
</reference>
<sequence>SETALIEFYNQPVNYQKLVNGQLGGNLLAKHTYLSRRDGFESWLDAIIESAELMLEKSSKLSKDQIVEIMNDFKIYFSNTRNIVRLFEGSDASKLDEDKYIQLKYDIPGWADNRERSNLIAYNRNHGQFSVHYSDDQIRNIKTISSYSASERSVKIEYLLKGKSRDFWGTVSPAKP</sequence>
<dbReference type="AlphaFoldDB" id="A0A383ARF0"/>
<proteinExistence type="predicted"/>
<gene>
    <name evidence="1" type="ORF">METZ01_LOCUS463005</name>
</gene>
<organism evidence="1">
    <name type="scientific">marine metagenome</name>
    <dbReference type="NCBI Taxonomy" id="408172"/>
    <lineage>
        <taxon>unclassified sequences</taxon>
        <taxon>metagenomes</taxon>
        <taxon>ecological metagenomes</taxon>
    </lineage>
</organism>
<protein>
    <submittedName>
        <fullName evidence="1">Uncharacterized protein</fullName>
    </submittedName>
</protein>
<feature type="non-terminal residue" evidence="1">
    <location>
        <position position="1"/>
    </location>
</feature>
<dbReference type="EMBL" id="UINC01194187">
    <property type="protein sequence ID" value="SVE10151.1"/>
    <property type="molecule type" value="Genomic_DNA"/>
</dbReference>